<feature type="compositionally biased region" description="Polar residues" evidence="8">
    <location>
        <begin position="1395"/>
        <end position="1407"/>
    </location>
</feature>
<evidence type="ECO:0000256" key="7">
    <source>
        <dbReference type="ARBA" id="ARBA00023306"/>
    </source>
</evidence>
<evidence type="ECO:0000256" key="5">
    <source>
        <dbReference type="ARBA" id="ARBA00023204"/>
    </source>
</evidence>
<evidence type="ECO:0000256" key="4">
    <source>
        <dbReference type="ARBA" id="ARBA00022776"/>
    </source>
</evidence>
<dbReference type="InterPro" id="IPR011989">
    <property type="entry name" value="ARM-like"/>
</dbReference>
<dbReference type="PANTHER" id="PTHR12663">
    <property type="entry name" value="ANDROGEN INDUCED INHIBITOR OF PROLIFERATION AS3 / PDS5-RELATED"/>
    <property type="match status" value="1"/>
</dbReference>
<keyword evidence="2" id="KW-0132">Cell division</keyword>
<sequence length="1407" mass="158702">MSELGIEEVGRLLSQPRLNKDTLVKLLKQAESALSVLKQDPSLQAQLKPLCNSLSKNDLLHHKDNDVKLLIGICCSEIMRVLAPEPPFSDAILKEIFRLFIGICNDLGDTESPFFPRRMKIIENAATLKCYVILLDIGCEDLVLELFKTFFSVLRQGHQNNAFYAMLSIMTQLLDEIVTQPLVDVILRNLVREEKGKPNELASLVIKNFEHKLEPFIRTYLNSCMLIGKSSGKVLGKMHHRVILEVFRCSPQILFSVIPNLTNELASDHVDVRLEAIWLIGQLVSLSKFRLGKDYPPLFVEFLQRFVDESAQVRIAALECVESCIISDPPGGEESFILKAIEDRLLDTEDKVRVQAVSTVCELAKLNMQSFPSEIISQAINRLRDRKVSVRKLVLQKLLDLYRCYCDKCFKGIIVINSCYEQIPCNVLLLCLNKDTDAFRPKILELVFAEDLFPPSLSPEERASHWVAFFSLFTPPHIKAFNTILSQKKRLHSEMQAYLTLRLQAKEYLSEEAQDKILACFTKMSCHFPDASKAVESFHSLHQMKDKNIFKDLRDLCNESSTFGSAKSTRDSFIKRIGSKHQSSSFFKALLWKCSHSLLNCEIVRCIVEQLLKCIKNREAKDADSIFELLLAVSATFPALLKGSDAYLVDFVKLLSDEPNMSSDKCLQLLAKSCHHLSIQLSDIYQYLETKCLEGTRAEAKYAIAVISSLVQPSDKIFTGLYKRVKDALFKGSNVPTVLQSFGQIARFFPTTYDKYEKEFVLFIRNKIIVSDELVAACEESSYSEDDSCSLSCQYKIYGVKALVKSYLAEKLTSRQQVNEVFNILSGIILEEGTFKSINISEHEKPYLREVVVKSILKLATKWDSYISPDLFYLTILRAKDTFSIVRASFLQKLYILLMENKLPKRYACAFALASMDSLGDIRNDSKRFMTEVLKKLGEKYLNIENNLEKEEEKLTNHPAYIVVYLVHILAHLEDFPPDDSLDEGAYAELSSPLIVLLKALLGPDILVGIENGVGIIALFLVRIFSAMLKAEDAIDNRCTQKLHKLSKIGLIVTKTLSKGCKKPSDTSPVILLPSSYYKACARESYSKENGCNEIIDDSFVKRILKAHDSSSQASSELMVKTQSSSLQSRAKSASSGSQNKPVQNKNIEAPKARSRKRDECSHKSDKNENNSQKDKVSSCGSGGANPMTVNSQSLTGTESDSVILIENENPPKKRNCMKIIETREEKTNCSKDCGEKLNSGAELVGRRIKVWDPFAMCYSYGTVRSFCSEKLCHEIVFDDGEQDLVILDDEKWETVQDTTAFKEKDLSRFHPNDCSSKKTLGKKLSHASKLKALSNREACRIERSEASDTFGEDEAKEQYSSSDEALIHLKKTKVPSGQKRSKEEGVGPYRHNKQANTMNGRLCINS</sequence>
<dbReference type="GO" id="GO:0035825">
    <property type="term" value="P:homologous recombination"/>
    <property type="evidence" value="ECO:0007669"/>
    <property type="project" value="UniProtKB-ARBA"/>
</dbReference>
<protein>
    <submittedName>
        <fullName evidence="9">Sister chromatid cohesion protein PDS5 A</fullName>
    </submittedName>
</protein>
<keyword evidence="6" id="KW-0539">Nucleus</keyword>
<evidence type="ECO:0000256" key="1">
    <source>
        <dbReference type="ARBA" id="ARBA00004123"/>
    </source>
</evidence>
<reference evidence="9" key="1">
    <citation type="submission" date="2022-08" db="EMBL/GenBank/DDBJ databases">
        <authorList>
            <person name="Marques A."/>
        </authorList>
    </citation>
    <scope>NUCLEOTIDE SEQUENCE</scope>
    <source>
        <strain evidence="9">RhyPub2mFocal</strain>
        <tissue evidence="9">Leaves</tissue>
    </source>
</reference>
<evidence type="ECO:0000313" key="10">
    <source>
        <dbReference type="Proteomes" id="UP001140206"/>
    </source>
</evidence>
<organism evidence="9 10">
    <name type="scientific">Rhynchospora pubera</name>
    <dbReference type="NCBI Taxonomy" id="906938"/>
    <lineage>
        <taxon>Eukaryota</taxon>
        <taxon>Viridiplantae</taxon>
        <taxon>Streptophyta</taxon>
        <taxon>Embryophyta</taxon>
        <taxon>Tracheophyta</taxon>
        <taxon>Spermatophyta</taxon>
        <taxon>Magnoliopsida</taxon>
        <taxon>Liliopsida</taxon>
        <taxon>Poales</taxon>
        <taxon>Cyperaceae</taxon>
        <taxon>Cyperoideae</taxon>
        <taxon>Rhynchosporeae</taxon>
        <taxon>Rhynchospora</taxon>
    </lineage>
</organism>
<feature type="compositionally biased region" description="Low complexity" evidence="8">
    <location>
        <begin position="1123"/>
        <end position="1139"/>
    </location>
</feature>
<dbReference type="InterPro" id="IPR016024">
    <property type="entry name" value="ARM-type_fold"/>
</dbReference>
<evidence type="ECO:0000256" key="6">
    <source>
        <dbReference type="ARBA" id="ARBA00023242"/>
    </source>
</evidence>
<dbReference type="CDD" id="cd20404">
    <property type="entry name" value="Tudor_Agenet_AtEML-like"/>
    <property type="match status" value="1"/>
</dbReference>
<dbReference type="Proteomes" id="UP001140206">
    <property type="component" value="Chromosome 5"/>
</dbReference>
<proteinExistence type="predicted"/>
<feature type="compositionally biased region" description="Polar residues" evidence="8">
    <location>
        <begin position="1188"/>
        <end position="1200"/>
    </location>
</feature>
<comment type="subcellular location">
    <subcellularLocation>
        <location evidence="1">Nucleus</location>
    </subcellularLocation>
</comment>
<dbReference type="CDD" id="cd19953">
    <property type="entry name" value="PDS5"/>
    <property type="match status" value="1"/>
</dbReference>
<evidence type="ECO:0000256" key="2">
    <source>
        <dbReference type="ARBA" id="ARBA00022618"/>
    </source>
</evidence>
<dbReference type="GO" id="GO:0005634">
    <property type="term" value="C:nucleus"/>
    <property type="evidence" value="ECO:0007669"/>
    <property type="project" value="UniProtKB-SubCell"/>
</dbReference>
<dbReference type="GO" id="GO:0007064">
    <property type="term" value="P:mitotic sister chromatid cohesion"/>
    <property type="evidence" value="ECO:0007669"/>
    <property type="project" value="InterPro"/>
</dbReference>
<evidence type="ECO:0000256" key="8">
    <source>
        <dbReference type="SAM" id="MobiDB-lite"/>
    </source>
</evidence>
<name>A0AAV8BWZ9_9POAL</name>
<keyword evidence="5" id="KW-0234">DNA repair</keyword>
<dbReference type="GO" id="GO:0000785">
    <property type="term" value="C:chromatin"/>
    <property type="evidence" value="ECO:0007669"/>
    <property type="project" value="TreeGrafter"/>
</dbReference>
<dbReference type="InterPro" id="IPR039776">
    <property type="entry name" value="Pds5"/>
</dbReference>
<dbReference type="Pfam" id="PF20168">
    <property type="entry name" value="PDS5"/>
    <property type="match status" value="1"/>
</dbReference>
<dbReference type="EMBL" id="JAMFTS010000005">
    <property type="protein sequence ID" value="KAJ4747733.1"/>
    <property type="molecule type" value="Genomic_DNA"/>
</dbReference>
<keyword evidence="10" id="KW-1185">Reference proteome</keyword>
<feature type="region of interest" description="Disordered" evidence="8">
    <location>
        <begin position="1112"/>
        <end position="1200"/>
    </location>
</feature>
<keyword evidence="3" id="KW-0227">DNA damage</keyword>
<accession>A0AAV8BWZ9</accession>
<evidence type="ECO:0000313" key="9">
    <source>
        <dbReference type="EMBL" id="KAJ4747733.1"/>
    </source>
</evidence>
<keyword evidence="4" id="KW-0498">Mitosis</keyword>
<dbReference type="GO" id="GO:0006281">
    <property type="term" value="P:DNA repair"/>
    <property type="evidence" value="ECO:0007669"/>
    <property type="project" value="UniProtKB-KW"/>
</dbReference>
<dbReference type="GO" id="GO:0051301">
    <property type="term" value="P:cell division"/>
    <property type="evidence" value="ECO:0007669"/>
    <property type="project" value="UniProtKB-KW"/>
</dbReference>
<evidence type="ECO:0000256" key="3">
    <source>
        <dbReference type="ARBA" id="ARBA00022763"/>
    </source>
</evidence>
<feature type="compositionally biased region" description="Basic and acidic residues" evidence="8">
    <location>
        <begin position="1149"/>
        <end position="1177"/>
    </location>
</feature>
<dbReference type="Gene3D" id="1.25.10.10">
    <property type="entry name" value="Leucine-rich Repeat Variant"/>
    <property type="match status" value="1"/>
</dbReference>
<gene>
    <name evidence="9" type="ORF">LUZ62_082138</name>
</gene>
<comment type="caution">
    <text evidence="9">The sequence shown here is derived from an EMBL/GenBank/DDBJ whole genome shotgun (WGS) entry which is preliminary data.</text>
</comment>
<dbReference type="PANTHER" id="PTHR12663:SF50">
    <property type="entry name" value="SISTER CHROMATID COHESION PROTEIN PDS5 HOMOLOG B"/>
    <property type="match status" value="1"/>
</dbReference>
<dbReference type="SUPFAM" id="SSF48371">
    <property type="entry name" value="ARM repeat"/>
    <property type="match status" value="2"/>
</dbReference>
<feature type="region of interest" description="Disordered" evidence="8">
    <location>
        <begin position="1348"/>
        <end position="1407"/>
    </location>
</feature>
<keyword evidence="7" id="KW-0131">Cell cycle</keyword>